<gene>
    <name evidence="2" type="ORF">BDA96_06G073900</name>
</gene>
<evidence type="ECO:0000256" key="1">
    <source>
        <dbReference type="SAM" id="MobiDB-lite"/>
    </source>
</evidence>
<reference evidence="2" key="2">
    <citation type="submission" date="2020-10" db="EMBL/GenBank/DDBJ databases">
        <authorList>
            <person name="Cooper E.A."/>
            <person name="Brenton Z.W."/>
            <person name="Flinn B.S."/>
            <person name="Jenkins J."/>
            <person name="Shu S."/>
            <person name="Flowers D."/>
            <person name="Luo F."/>
            <person name="Wang Y."/>
            <person name="Xia P."/>
            <person name="Barry K."/>
            <person name="Daum C."/>
            <person name="Lipzen A."/>
            <person name="Yoshinaga Y."/>
            <person name="Schmutz J."/>
            <person name="Saski C."/>
            <person name="Vermerris W."/>
            <person name="Kresovich S."/>
        </authorList>
    </citation>
    <scope>NUCLEOTIDE SEQUENCE</scope>
</reference>
<accession>A0A921UCL6</accession>
<evidence type="ECO:0000313" key="2">
    <source>
        <dbReference type="EMBL" id="KAG0525641.1"/>
    </source>
</evidence>
<organism evidence="2 3">
    <name type="scientific">Sorghum bicolor</name>
    <name type="common">Sorghum</name>
    <name type="synonym">Sorghum vulgare</name>
    <dbReference type="NCBI Taxonomy" id="4558"/>
    <lineage>
        <taxon>Eukaryota</taxon>
        <taxon>Viridiplantae</taxon>
        <taxon>Streptophyta</taxon>
        <taxon>Embryophyta</taxon>
        <taxon>Tracheophyta</taxon>
        <taxon>Spermatophyta</taxon>
        <taxon>Magnoliopsida</taxon>
        <taxon>Liliopsida</taxon>
        <taxon>Poales</taxon>
        <taxon>Poaceae</taxon>
        <taxon>PACMAD clade</taxon>
        <taxon>Panicoideae</taxon>
        <taxon>Andropogonodae</taxon>
        <taxon>Andropogoneae</taxon>
        <taxon>Sorghinae</taxon>
        <taxon>Sorghum</taxon>
    </lineage>
</organism>
<dbReference type="Proteomes" id="UP000807115">
    <property type="component" value="Chromosome 6"/>
</dbReference>
<feature type="region of interest" description="Disordered" evidence="1">
    <location>
        <begin position="45"/>
        <end position="72"/>
    </location>
</feature>
<reference evidence="2" key="1">
    <citation type="journal article" date="2019" name="BMC Genomics">
        <title>A new reference genome for Sorghum bicolor reveals high levels of sequence similarity between sweet and grain genotypes: implications for the genetics of sugar metabolism.</title>
        <authorList>
            <person name="Cooper E.A."/>
            <person name="Brenton Z.W."/>
            <person name="Flinn B.S."/>
            <person name="Jenkins J."/>
            <person name="Shu S."/>
            <person name="Flowers D."/>
            <person name="Luo F."/>
            <person name="Wang Y."/>
            <person name="Xia P."/>
            <person name="Barry K."/>
            <person name="Daum C."/>
            <person name="Lipzen A."/>
            <person name="Yoshinaga Y."/>
            <person name="Schmutz J."/>
            <person name="Saski C."/>
            <person name="Vermerris W."/>
            <person name="Kresovich S."/>
        </authorList>
    </citation>
    <scope>NUCLEOTIDE SEQUENCE</scope>
</reference>
<name>A0A921UCL6_SORBI</name>
<comment type="caution">
    <text evidence="2">The sequence shown here is derived from an EMBL/GenBank/DDBJ whole genome shotgun (WGS) entry which is preliminary data.</text>
</comment>
<dbReference type="AlphaFoldDB" id="A0A921UCL6"/>
<dbReference type="EMBL" id="CM027685">
    <property type="protein sequence ID" value="KAG0525641.1"/>
    <property type="molecule type" value="Genomic_DNA"/>
</dbReference>
<sequence>MRVGWWCFKEREVNCSPPLYVYNYQMYVSLLTCLWCDIDESDVKSLTSRRAGTPGQRRRTYTTRRPPGNHAE</sequence>
<proteinExistence type="predicted"/>
<evidence type="ECO:0000313" key="3">
    <source>
        <dbReference type="Proteomes" id="UP000807115"/>
    </source>
</evidence>
<protein>
    <submittedName>
        <fullName evidence="2">Uncharacterized protein</fullName>
    </submittedName>
</protein>
<feature type="compositionally biased region" description="Low complexity" evidence="1">
    <location>
        <begin position="63"/>
        <end position="72"/>
    </location>
</feature>